<evidence type="ECO:0000256" key="6">
    <source>
        <dbReference type="ARBA" id="ARBA00022723"/>
    </source>
</evidence>
<feature type="domain" description="Radical SAM core" evidence="12">
    <location>
        <begin position="114"/>
        <end position="327"/>
    </location>
</feature>
<evidence type="ECO:0000256" key="11">
    <source>
        <dbReference type="SAM" id="MobiDB-lite"/>
    </source>
</evidence>
<dbReference type="InterPro" id="IPR003739">
    <property type="entry name" value="Lys_aminomutase/Glu_NH3_mut"/>
</dbReference>
<comment type="cofactor">
    <cofactor evidence="1">
        <name>pyridoxal 5'-phosphate</name>
        <dbReference type="ChEBI" id="CHEBI:597326"/>
    </cofactor>
</comment>
<keyword evidence="8" id="KW-0408">Iron</keyword>
<evidence type="ECO:0000313" key="14">
    <source>
        <dbReference type="Proteomes" id="UP001205890"/>
    </source>
</evidence>
<dbReference type="NCBIfam" id="TIGR03822">
    <property type="entry name" value="AblA_like_2"/>
    <property type="match status" value="1"/>
</dbReference>
<dbReference type="EMBL" id="JANCLU010000007">
    <property type="protein sequence ID" value="MCP8938783.1"/>
    <property type="molecule type" value="Genomic_DNA"/>
</dbReference>
<dbReference type="NCBIfam" id="TIGR00238">
    <property type="entry name" value="KamA family radical SAM protein"/>
    <property type="match status" value="1"/>
</dbReference>
<comment type="similarity">
    <text evidence="3">Belongs to the radical SAM superfamily. KamA family.</text>
</comment>
<dbReference type="InterPro" id="IPR058240">
    <property type="entry name" value="rSAM_sf"/>
</dbReference>
<dbReference type="PIRSF" id="PIRSF004911">
    <property type="entry name" value="DUF160"/>
    <property type="match status" value="1"/>
</dbReference>
<proteinExistence type="inferred from homology"/>
<dbReference type="RefSeq" id="WP_254741031.1">
    <property type="nucleotide sequence ID" value="NZ_JANCLU010000007.1"/>
</dbReference>
<keyword evidence="5" id="KW-0949">S-adenosyl-L-methionine</keyword>
<dbReference type="PROSITE" id="PS51918">
    <property type="entry name" value="RADICAL_SAM"/>
    <property type="match status" value="1"/>
</dbReference>
<evidence type="ECO:0000256" key="5">
    <source>
        <dbReference type="ARBA" id="ARBA00022691"/>
    </source>
</evidence>
<dbReference type="SFLD" id="SFLDS00029">
    <property type="entry name" value="Radical_SAM"/>
    <property type="match status" value="1"/>
</dbReference>
<organism evidence="13 14">
    <name type="scientific">Alsobacter ponti</name>
    <dbReference type="NCBI Taxonomy" id="2962936"/>
    <lineage>
        <taxon>Bacteria</taxon>
        <taxon>Pseudomonadati</taxon>
        <taxon>Pseudomonadota</taxon>
        <taxon>Alphaproteobacteria</taxon>
        <taxon>Hyphomicrobiales</taxon>
        <taxon>Alsobacteraceae</taxon>
        <taxon>Alsobacter</taxon>
    </lineage>
</organism>
<evidence type="ECO:0000256" key="2">
    <source>
        <dbReference type="ARBA" id="ARBA00001966"/>
    </source>
</evidence>
<dbReference type="Gene3D" id="3.20.20.70">
    <property type="entry name" value="Aldolase class I"/>
    <property type="match status" value="1"/>
</dbReference>
<protein>
    <submittedName>
        <fullName evidence="13">Lysine-2,3-aminomutase-like protein</fullName>
    </submittedName>
</protein>
<dbReference type="SFLD" id="SFLDG01070">
    <property type="entry name" value="PLP-dependent"/>
    <property type="match status" value="1"/>
</dbReference>
<feature type="region of interest" description="Disordered" evidence="11">
    <location>
        <begin position="1"/>
        <end position="25"/>
    </location>
</feature>
<dbReference type="InterPro" id="IPR022447">
    <property type="entry name" value="Lys_aminomutase-rel"/>
</dbReference>
<keyword evidence="9" id="KW-0411">Iron-sulfur</keyword>
<keyword evidence="7" id="KW-0663">Pyridoxal phosphate</keyword>
<keyword evidence="4" id="KW-0004">4Fe-4S</keyword>
<accession>A0ABT1LD11</accession>
<evidence type="ECO:0000256" key="9">
    <source>
        <dbReference type="ARBA" id="ARBA00023014"/>
    </source>
</evidence>
<keyword evidence="10" id="KW-0413">Isomerase</keyword>
<dbReference type="PANTHER" id="PTHR30538">
    <property type="entry name" value="LYSINE 2,3-AMINOMUTASE-RELATED"/>
    <property type="match status" value="1"/>
</dbReference>
<evidence type="ECO:0000256" key="1">
    <source>
        <dbReference type="ARBA" id="ARBA00001933"/>
    </source>
</evidence>
<evidence type="ECO:0000259" key="12">
    <source>
        <dbReference type="PROSITE" id="PS51918"/>
    </source>
</evidence>
<dbReference type="PANTHER" id="PTHR30538:SF1">
    <property type="entry name" value="L-LYSINE 2,3-AMINOMUTASE"/>
    <property type="match status" value="1"/>
</dbReference>
<dbReference type="Proteomes" id="UP001205890">
    <property type="component" value="Unassembled WGS sequence"/>
</dbReference>
<evidence type="ECO:0000256" key="4">
    <source>
        <dbReference type="ARBA" id="ARBA00022485"/>
    </source>
</evidence>
<evidence type="ECO:0000256" key="8">
    <source>
        <dbReference type="ARBA" id="ARBA00023004"/>
    </source>
</evidence>
<feature type="compositionally biased region" description="Low complexity" evidence="11">
    <location>
        <begin position="13"/>
        <end position="25"/>
    </location>
</feature>
<keyword evidence="6" id="KW-0479">Metal-binding</keyword>
<gene>
    <name evidence="13" type="ORF">NK718_09680</name>
</gene>
<evidence type="ECO:0000256" key="7">
    <source>
        <dbReference type="ARBA" id="ARBA00022898"/>
    </source>
</evidence>
<dbReference type="Pfam" id="PF04055">
    <property type="entry name" value="Radical_SAM"/>
    <property type="match status" value="1"/>
</dbReference>
<dbReference type="InterPro" id="IPR013785">
    <property type="entry name" value="Aldolase_TIM"/>
</dbReference>
<sequence length="373" mass="39693">MTSPAFKIAPQEASASGAASASAVPVAPRTLRTATELAWAGLVPEDAIAALDEVSARYAISVTPAVAGLVDRADPGDPIARQFVPDVRELAATHEERADPIGDEAHSPVEGVVHRYPDRALLKLADVCAVYCRFCFRREMVGPGGTGMLSPEALEGAYAYFRAHPEIWEVIVTGGDPLVLSPRRVREVTQALGAIPHVKVLRWHTRVPAVAPERVTQAMVEALTCSDKTVYVALHANHPRELTPSVRAACARMADAGIAMVSQSVLLKGVNDDVETLAALMRGFVEARVKPYYLHQGDLAPGTSHLRTTIEEGRALVAALRGRVSGLCQPHYVLDIPGGHGKAPIAPDAMAAGLDAVTDYRGQVHVYPPEAEG</sequence>
<name>A0ABT1LD11_9HYPH</name>
<evidence type="ECO:0000256" key="3">
    <source>
        <dbReference type="ARBA" id="ARBA00008703"/>
    </source>
</evidence>
<comment type="cofactor">
    <cofactor evidence="2">
        <name>[4Fe-4S] cluster</name>
        <dbReference type="ChEBI" id="CHEBI:49883"/>
    </cofactor>
</comment>
<comment type="caution">
    <text evidence="13">The sequence shown here is derived from an EMBL/GenBank/DDBJ whole genome shotgun (WGS) entry which is preliminary data.</text>
</comment>
<evidence type="ECO:0000313" key="13">
    <source>
        <dbReference type="EMBL" id="MCP8938783.1"/>
    </source>
</evidence>
<evidence type="ECO:0000256" key="10">
    <source>
        <dbReference type="ARBA" id="ARBA00023235"/>
    </source>
</evidence>
<dbReference type="SUPFAM" id="SSF102114">
    <property type="entry name" value="Radical SAM enzymes"/>
    <property type="match status" value="1"/>
</dbReference>
<dbReference type="InterPro" id="IPR007197">
    <property type="entry name" value="rSAM"/>
</dbReference>
<reference evidence="13 14" key="1">
    <citation type="submission" date="2022-07" db="EMBL/GenBank/DDBJ databases">
        <authorList>
            <person name="Li W.-J."/>
            <person name="Deng Q.-Q."/>
        </authorList>
    </citation>
    <scope>NUCLEOTIDE SEQUENCE [LARGE SCALE GENOMIC DNA]</scope>
    <source>
        <strain evidence="13 14">SYSU M60028</strain>
    </source>
</reference>
<keyword evidence="14" id="KW-1185">Reference proteome</keyword>